<organism evidence="1 2">
    <name type="scientific">Muricoccus vinaceus</name>
    <dbReference type="NCBI Taxonomy" id="424704"/>
    <lineage>
        <taxon>Bacteria</taxon>
        <taxon>Pseudomonadati</taxon>
        <taxon>Pseudomonadota</taxon>
        <taxon>Alphaproteobacteria</taxon>
        <taxon>Acetobacterales</taxon>
        <taxon>Roseomonadaceae</taxon>
        <taxon>Muricoccus</taxon>
    </lineage>
</organism>
<accession>A0ABV6IX14</accession>
<protein>
    <submittedName>
        <fullName evidence="1">PD-(D/E)XK motif protein</fullName>
    </submittedName>
</protein>
<dbReference type="Proteomes" id="UP001589789">
    <property type="component" value="Unassembled WGS sequence"/>
</dbReference>
<evidence type="ECO:0000313" key="1">
    <source>
        <dbReference type="EMBL" id="MFC0388158.1"/>
    </source>
</evidence>
<dbReference type="InterPro" id="IPR025534">
    <property type="entry name" value="DUF4420"/>
</dbReference>
<reference evidence="1 2" key="1">
    <citation type="submission" date="2024-09" db="EMBL/GenBank/DDBJ databases">
        <authorList>
            <person name="Sun Q."/>
            <person name="Mori K."/>
        </authorList>
    </citation>
    <scope>NUCLEOTIDE SEQUENCE [LARGE SCALE GENOMIC DNA]</scope>
    <source>
        <strain evidence="1 2">CCM 7468</strain>
    </source>
</reference>
<evidence type="ECO:0000313" key="2">
    <source>
        <dbReference type="Proteomes" id="UP001589789"/>
    </source>
</evidence>
<dbReference type="RefSeq" id="WP_377054303.1">
    <property type="nucleotide sequence ID" value="NZ_JBHLVZ010000081.1"/>
</dbReference>
<proteinExistence type="predicted"/>
<dbReference type="EMBL" id="JBHLVZ010000081">
    <property type="protein sequence ID" value="MFC0388158.1"/>
    <property type="molecule type" value="Genomic_DNA"/>
</dbReference>
<comment type="caution">
    <text evidence="1">The sequence shown here is derived from an EMBL/GenBank/DDBJ whole genome shotgun (WGS) entry which is preliminary data.</text>
</comment>
<sequence>MALPSDPLRLAEAWRALAGLDGEAGWRSTYLATIGSCRIMAARHMPDDREGLLLGFQDVRPPSPSEMPAGRGFHVEIVREPALPRLILIALARQPGAPLDLFGAMAQDLLSVIRSEEGTRGAQVVMACVVARIRAWQDFMLKDRSGVLSKEDEIGLHGELHVLTKLAVDLQDPMAAVTAWEGPMRGLHDFVLKIGAIEVKSSVAVTGFRATISSLDQLDQAVRSPLHLAAVRLRDDPVGLSLPEQVAATRAVLSGSLEALSAFSHRLLHYGFIEAMASHYTRRLKLDDVRLFKVADGFPALTVRAVPRGVISASYVIDLDVSGLTAVTLSDVLQDASWP</sequence>
<keyword evidence="2" id="KW-1185">Reference proteome</keyword>
<dbReference type="Pfam" id="PF14390">
    <property type="entry name" value="DUF4420"/>
    <property type="match status" value="1"/>
</dbReference>
<gene>
    <name evidence="1" type="ORF">ACFFIC_21850</name>
</gene>
<name>A0ABV6IX14_9PROT</name>